<dbReference type="EC" id="2.5.1.47" evidence="4 12"/>
<dbReference type="RefSeq" id="WP_011188481.1">
    <property type="nucleotide sequence ID" value="NC_006138.1"/>
</dbReference>
<protein>
    <recommendedName>
        <fullName evidence="4 12">Cysteine synthase</fullName>
        <ecNumber evidence="4 12">2.5.1.47</ecNumber>
    </recommendedName>
</protein>
<evidence type="ECO:0000313" key="15">
    <source>
        <dbReference type="Proteomes" id="UP000000602"/>
    </source>
</evidence>
<gene>
    <name evidence="14" type="ordered locus">DP1240</name>
</gene>
<dbReference type="InterPro" id="IPR036052">
    <property type="entry name" value="TrpB-like_PALP_sf"/>
</dbReference>
<keyword evidence="15" id="KW-1185">Reference proteome</keyword>
<evidence type="ECO:0000256" key="2">
    <source>
        <dbReference type="ARBA" id="ARBA00004962"/>
    </source>
</evidence>
<keyword evidence="7 10" id="KW-0663">Pyridoxal phosphate</keyword>
<dbReference type="InterPro" id="IPR001926">
    <property type="entry name" value="TrpB-like_PALP"/>
</dbReference>
<feature type="binding site" evidence="10">
    <location>
        <position position="264"/>
    </location>
    <ligand>
        <name>pyridoxal 5'-phosphate</name>
        <dbReference type="ChEBI" id="CHEBI:597326"/>
    </ligand>
</feature>
<dbReference type="Proteomes" id="UP000000602">
    <property type="component" value="Chromosome"/>
</dbReference>
<dbReference type="SUPFAM" id="SSF53686">
    <property type="entry name" value="Tryptophan synthase beta subunit-like PLP-dependent enzymes"/>
    <property type="match status" value="1"/>
</dbReference>
<evidence type="ECO:0000256" key="8">
    <source>
        <dbReference type="ARBA" id="ARBA00023192"/>
    </source>
</evidence>
<dbReference type="PANTHER" id="PTHR10314">
    <property type="entry name" value="CYSTATHIONINE BETA-SYNTHASE"/>
    <property type="match status" value="1"/>
</dbReference>
<evidence type="ECO:0000256" key="12">
    <source>
        <dbReference type="RuleBase" id="RU003985"/>
    </source>
</evidence>
<reference evidence="15" key="1">
    <citation type="journal article" date="2004" name="Environ. Microbiol.">
        <title>The genome of Desulfotalea psychrophila, a sulfate-reducing bacterium from permanently cold Arctic sediments.</title>
        <authorList>
            <person name="Rabus R."/>
            <person name="Ruepp A."/>
            <person name="Frickey T."/>
            <person name="Rattei T."/>
            <person name="Fartmann B."/>
            <person name="Stark M."/>
            <person name="Bauer M."/>
            <person name="Zibat A."/>
            <person name="Lombardot T."/>
            <person name="Becker I."/>
            <person name="Amann J."/>
            <person name="Gellner K."/>
            <person name="Teeling H."/>
            <person name="Leuschner W.D."/>
            <person name="Gloeckner F.-O."/>
            <person name="Lupas A.N."/>
            <person name="Amann R."/>
            <person name="Klenk H.-P."/>
        </authorList>
    </citation>
    <scope>NUCLEOTIDE SEQUENCE [LARGE SCALE GENOMIC DNA]</scope>
    <source>
        <strain evidence="15">DSM 12343 / LSv54</strain>
    </source>
</reference>
<dbReference type="InterPro" id="IPR005856">
    <property type="entry name" value="Cys_synth"/>
</dbReference>
<dbReference type="KEGG" id="dps:DP1240"/>
<proteinExistence type="inferred from homology"/>
<feature type="binding site" evidence="10">
    <location>
        <position position="72"/>
    </location>
    <ligand>
        <name>pyridoxal 5'-phosphate</name>
        <dbReference type="ChEBI" id="CHEBI:597326"/>
    </ligand>
</feature>
<keyword evidence="8 12" id="KW-0198">Cysteine biosynthesis</keyword>
<dbReference type="InterPro" id="IPR001216">
    <property type="entry name" value="P-phosphate_BS"/>
</dbReference>
<evidence type="ECO:0000256" key="6">
    <source>
        <dbReference type="ARBA" id="ARBA00022679"/>
    </source>
</evidence>
<dbReference type="HOGENOM" id="CLU_021018_1_0_7"/>
<evidence type="ECO:0000256" key="5">
    <source>
        <dbReference type="ARBA" id="ARBA00022605"/>
    </source>
</evidence>
<accession>Q6ANV5</accession>
<comment type="pathway">
    <text evidence="2">Amino-acid biosynthesis; L-cysteine biosynthesis; L-cysteine from L-serine: step 2/2.</text>
</comment>
<comment type="similarity">
    <text evidence="3 12">Belongs to the cysteine synthase/cystathionine beta-synthase family.</text>
</comment>
<evidence type="ECO:0000256" key="1">
    <source>
        <dbReference type="ARBA" id="ARBA00001933"/>
    </source>
</evidence>
<dbReference type="FunFam" id="3.40.50.1100:FF:000067">
    <property type="entry name" value="Cysteine synthase"/>
    <property type="match status" value="1"/>
</dbReference>
<dbReference type="InterPro" id="IPR005859">
    <property type="entry name" value="CysK"/>
</dbReference>
<sequence length="306" mass="31825">MTTTIGQSIGNTPLLKLGRLDRDCAATILVKQESRNPAGSVKCRVAVSMIETGLREGKISKGTTIVEPTSGNTGIGLAFVCAAKGLRLILTMPESMSIERRKLLAHLGAEIVLTPAAEGMTGAITKAEELLTGLADGFMPDQFNNPANPEIHRQTTGKEILRDTDGRVDIFVAGVGTGGTLTGVGSVLKAKNPRVQVIAVEPATSAVISGEAPGPHGIQGIGAGFIPGNLDISLIDETIKVNDEDALVAAQELATQEGILCGISSGAAFWASLEVAKRPENIGKTIVTILPDTGERYLSTNLFSTS</sequence>
<evidence type="ECO:0000256" key="11">
    <source>
        <dbReference type="PIRSR" id="PIRSR605856-51"/>
    </source>
</evidence>
<dbReference type="CDD" id="cd01561">
    <property type="entry name" value="CBS_like"/>
    <property type="match status" value="1"/>
</dbReference>
<keyword evidence="5 12" id="KW-0028">Amino-acid biosynthesis</keyword>
<dbReference type="GO" id="GO:0004124">
    <property type="term" value="F:cysteine synthase activity"/>
    <property type="evidence" value="ECO:0007669"/>
    <property type="project" value="UniProtKB-UniRule"/>
</dbReference>
<evidence type="ECO:0000256" key="4">
    <source>
        <dbReference type="ARBA" id="ARBA00012681"/>
    </source>
</evidence>
<evidence type="ECO:0000256" key="9">
    <source>
        <dbReference type="ARBA" id="ARBA00047931"/>
    </source>
</evidence>
<dbReference type="OrthoDB" id="9815130at2"/>
<dbReference type="eggNOG" id="COG0031">
    <property type="taxonomic scope" value="Bacteria"/>
</dbReference>
<dbReference type="PROSITE" id="PS00901">
    <property type="entry name" value="CYS_SYNTHASE"/>
    <property type="match status" value="1"/>
</dbReference>
<comment type="cofactor">
    <cofactor evidence="1 10 12">
        <name>pyridoxal 5'-phosphate</name>
        <dbReference type="ChEBI" id="CHEBI:597326"/>
    </cofactor>
</comment>
<dbReference type="Pfam" id="PF00291">
    <property type="entry name" value="PALP"/>
    <property type="match status" value="1"/>
</dbReference>
<dbReference type="InterPro" id="IPR050214">
    <property type="entry name" value="Cys_Synth/Cystath_Beta-Synth"/>
</dbReference>
<dbReference type="NCBIfam" id="TIGR01136">
    <property type="entry name" value="cysKM"/>
    <property type="match status" value="1"/>
</dbReference>
<comment type="catalytic activity">
    <reaction evidence="9 12">
        <text>O-acetyl-L-serine + hydrogen sulfide = L-cysteine + acetate</text>
        <dbReference type="Rhea" id="RHEA:14829"/>
        <dbReference type="ChEBI" id="CHEBI:29919"/>
        <dbReference type="ChEBI" id="CHEBI:30089"/>
        <dbReference type="ChEBI" id="CHEBI:35235"/>
        <dbReference type="ChEBI" id="CHEBI:58340"/>
        <dbReference type="EC" id="2.5.1.47"/>
    </reaction>
</comment>
<dbReference type="GO" id="GO:0006535">
    <property type="term" value="P:cysteine biosynthetic process from serine"/>
    <property type="evidence" value="ECO:0007669"/>
    <property type="project" value="UniProtKB-UniRule"/>
</dbReference>
<evidence type="ECO:0000256" key="10">
    <source>
        <dbReference type="PIRSR" id="PIRSR605856-50"/>
    </source>
</evidence>
<dbReference type="UniPathway" id="UPA00136">
    <property type="reaction ID" value="UER00200"/>
</dbReference>
<evidence type="ECO:0000313" key="14">
    <source>
        <dbReference type="EMBL" id="CAG35969.1"/>
    </source>
</evidence>
<name>Q6ANV5_DESPS</name>
<dbReference type="Gene3D" id="3.40.50.1100">
    <property type="match status" value="2"/>
</dbReference>
<keyword evidence="6 12" id="KW-0808">Transferase</keyword>
<evidence type="ECO:0000259" key="13">
    <source>
        <dbReference type="Pfam" id="PF00291"/>
    </source>
</evidence>
<organism evidence="14 15">
    <name type="scientific">Desulfotalea psychrophila (strain LSv54 / DSM 12343)</name>
    <dbReference type="NCBI Taxonomy" id="177439"/>
    <lineage>
        <taxon>Bacteria</taxon>
        <taxon>Pseudomonadati</taxon>
        <taxon>Thermodesulfobacteriota</taxon>
        <taxon>Desulfobulbia</taxon>
        <taxon>Desulfobulbales</taxon>
        <taxon>Desulfocapsaceae</taxon>
        <taxon>Desulfotalea</taxon>
    </lineage>
</organism>
<dbReference type="AlphaFoldDB" id="Q6ANV5"/>
<dbReference type="STRING" id="177439.DP1240"/>
<dbReference type="NCBIfam" id="TIGR01139">
    <property type="entry name" value="cysK"/>
    <property type="match status" value="1"/>
</dbReference>
<evidence type="ECO:0000256" key="3">
    <source>
        <dbReference type="ARBA" id="ARBA00007103"/>
    </source>
</evidence>
<dbReference type="EMBL" id="CR522870">
    <property type="protein sequence ID" value="CAG35969.1"/>
    <property type="molecule type" value="Genomic_DNA"/>
</dbReference>
<feature type="domain" description="Tryptophan synthase beta chain-like PALP" evidence="13">
    <location>
        <begin position="7"/>
        <end position="292"/>
    </location>
</feature>
<feature type="modified residue" description="N6-(pyridoxal phosphate)lysine" evidence="11">
    <location>
        <position position="42"/>
    </location>
</feature>
<evidence type="ECO:0000256" key="7">
    <source>
        <dbReference type="ARBA" id="ARBA00022898"/>
    </source>
</evidence>
<dbReference type="GO" id="GO:0005737">
    <property type="term" value="C:cytoplasm"/>
    <property type="evidence" value="ECO:0007669"/>
    <property type="project" value="UniProtKB-ARBA"/>
</dbReference>
<feature type="binding site" evidence="10">
    <location>
        <begin position="176"/>
        <end position="180"/>
    </location>
    <ligand>
        <name>pyridoxal 5'-phosphate</name>
        <dbReference type="ChEBI" id="CHEBI:597326"/>
    </ligand>
</feature>